<evidence type="ECO:0000313" key="1">
    <source>
        <dbReference type="EMBL" id="RKH43804.1"/>
    </source>
</evidence>
<dbReference type="OrthoDB" id="5496933at2"/>
<dbReference type="AlphaFoldDB" id="A0A3A8NWF3"/>
<reference evidence="2" key="1">
    <citation type="submission" date="2018-09" db="EMBL/GenBank/DDBJ databases">
        <authorList>
            <person name="Livingstone P.G."/>
            <person name="Whitworth D.E."/>
        </authorList>
    </citation>
    <scope>NUCLEOTIDE SEQUENCE [LARGE SCALE GENOMIC DNA]</scope>
    <source>
        <strain evidence="2">CA040B</strain>
    </source>
</reference>
<protein>
    <submittedName>
        <fullName evidence="1">Uncharacterized protein</fullName>
    </submittedName>
</protein>
<accession>A0A3A8NWF3</accession>
<proteinExistence type="predicted"/>
<organism evidence="1 2">
    <name type="scientific">Corallococcus sicarius</name>
    <dbReference type="NCBI Taxonomy" id="2316726"/>
    <lineage>
        <taxon>Bacteria</taxon>
        <taxon>Pseudomonadati</taxon>
        <taxon>Myxococcota</taxon>
        <taxon>Myxococcia</taxon>
        <taxon>Myxococcales</taxon>
        <taxon>Cystobacterineae</taxon>
        <taxon>Myxococcaceae</taxon>
        <taxon>Corallococcus</taxon>
    </lineage>
</organism>
<dbReference type="EMBL" id="RAWG01000061">
    <property type="protein sequence ID" value="RKH43804.1"/>
    <property type="molecule type" value="Genomic_DNA"/>
</dbReference>
<comment type="caution">
    <text evidence="1">The sequence shown here is derived from an EMBL/GenBank/DDBJ whole genome shotgun (WGS) entry which is preliminary data.</text>
</comment>
<sequence length="201" mass="22315">MGCAANPNIRVRRTEDGRLQVDGPLAGPFPDTETLAAQACELMTGQGGASAGMVGSEYCALHYYAPDEQAYYLSYLSDVKRQFDTYGRKTCEMPAALRDLKRVNALILGGGHNHPHNRQFSPGDLRTTWNPSRAVDTQTGQSFHRVLYLFFRERTGVCNAYRYDHASQIISALRNGQWVPIGRTVDDSGNIQMLDGADWLP</sequence>
<evidence type="ECO:0000313" key="2">
    <source>
        <dbReference type="Proteomes" id="UP000273405"/>
    </source>
</evidence>
<keyword evidence="2" id="KW-1185">Reference proteome</keyword>
<gene>
    <name evidence="1" type="ORF">D7X12_12300</name>
</gene>
<dbReference type="Proteomes" id="UP000273405">
    <property type="component" value="Unassembled WGS sequence"/>
</dbReference>
<name>A0A3A8NWF3_9BACT</name>